<dbReference type="PANTHER" id="PTHR11138:SF5">
    <property type="entry name" value="METHIONYL-TRNA FORMYLTRANSFERASE, MITOCHONDRIAL"/>
    <property type="match status" value="1"/>
</dbReference>
<dbReference type="EMBL" id="AABKAB010000004">
    <property type="protein sequence ID" value="EAH8156907.1"/>
    <property type="molecule type" value="Genomic_DNA"/>
</dbReference>
<reference evidence="10 15" key="1">
    <citation type="submission" date="2018-05" db="EMBL/GenBank/DDBJ databases">
        <authorList>
            <consortium name="GenomeTrakr network: Whole genome sequencing for foodborne pathogen traceback"/>
        </authorList>
    </citation>
    <scope>NUCLEOTIDE SEQUENCE [LARGE SCALE GENOMIC DNA]</scope>
    <source>
        <strain evidence="10 15">NC_C6016</strain>
    </source>
</reference>
<dbReference type="HAMAP" id="MF_00182">
    <property type="entry name" value="Formyl_trans"/>
    <property type="match status" value="1"/>
</dbReference>
<dbReference type="SUPFAM" id="SSF53328">
    <property type="entry name" value="Formyltransferase"/>
    <property type="match status" value="1"/>
</dbReference>
<accession>A0A3K4DD29</accession>
<evidence type="ECO:0000313" key="9">
    <source>
        <dbReference type="EMBL" id="EAJ9197571.1"/>
    </source>
</evidence>
<comment type="catalytic activity">
    <reaction evidence="5">
        <text>L-methionyl-tRNA(fMet) + (6R)-10-formyltetrahydrofolate = N-formyl-L-methionyl-tRNA(fMet) + (6S)-5,6,7,8-tetrahydrofolate + H(+)</text>
        <dbReference type="Rhea" id="RHEA:24380"/>
        <dbReference type="Rhea" id="RHEA-COMP:9952"/>
        <dbReference type="Rhea" id="RHEA-COMP:9953"/>
        <dbReference type="ChEBI" id="CHEBI:15378"/>
        <dbReference type="ChEBI" id="CHEBI:57453"/>
        <dbReference type="ChEBI" id="CHEBI:78530"/>
        <dbReference type="ChEBI" id="CHEBI:78844"/>
        <dbReference type="ChEBI" id="CHEBI:195366"/>
        <dbReference type="EC" id="2.1.2.9"/>
    </reaction>
</comment>
<comment type="caution">
    <text evidence="12">The sequence shown here is derived from an EMBL/GenBank/DDBJ whole genome shotgun (WGS) entry which is preliminary data.</text>
</comment>
<dbReference type="EC" id="2.1.2.9" evidence="2 5"/>
<evidence type="ECO:0000313" key="14">
    <source>
        <dbReference type="Proteomes" id="UP000352088"/>
    </source>
</evidence>
<evidence type="ECO:0000313" key="12">
    <source>
        <dbReference type="EMBL" id="EAL6851253.1"/>
    </source>
</evidence>
<reference evidence="12 14" key="3">
    <citation type="submission" date="2018-07" db="EMBL/GenBank/DDBJ databases">
        <authorList>
            <consortium name="NARMS: The National Antimicrobial Resistance Monitoring System"/>
        </authorList>
    </citation>
    <scope>NUCLEOTIDE SEQUENCE [LARGE SCALE GENOMIC DNA]</scope>
    <source>
        <strain evidence="13 18">CVM N17C171</strain>
        <strain evidence="12 14">CVM N17C548</strain>
        <strain evidence="11 17">FSIS1711007</strain>
    </source>
</reference>
<evidence type="ECO:0000313" key="8">
    <source>
        <dbReference type="EMBL" id="EAH8156907.1"/>
    </source>
</evidence>
<evidence type="ECO:0000313" key="10">
    <source>
        <dbReference type="EMBL" id="EAK1509891.1"/>
    </source>
</evidence>
<dbReference type="PROSITE" id="PS00373">
    <property type="entry name" value="GART"/>
    <property type="match status" value="1"/>
</dbReference>
<gene>
    <name evidence="5" type="primary">fmt</name>
    <name evidence="11" type="ORF">B9Q54_04025</name>
    <name evidence="9" type="ORF">BZ274_05170</name>
    <name evidence="10" type="ORF">CJD00_06435</name>
    <name evidence="12" type="ORF">DSX26_07265</name>
    <name evidence="13" type="ORF">DYU70_07015</name>
    <name evidence="8" type="ORF">ES716_03020</name>
</gene>
<dbReference type="Proteomes" id="UP000576616">
    <property type="component" value="Unassembled WGS sequence"/>
</dbReference>
<evidence type="ECO:0000256" key="5">
    <source>
        <dbReference type="HAMAP-Rule" id="MF_00182"/>
    </source>
</evidence>
<dbReference type="InterPro" id="IPR001555">
    <property type="entry name" value="GART_AS"/>
</dbReference>
<dbReference type="Gene3D" id="3.40.50.12230">
    <property type="match status" value="1"/>
</dbReference>
<dbReference type="Proteomes" id="UP000352088">
    <property type="component" value="Unassembled WGS sequence"/>
</dbReference>
<dbReference type="InterPro" id="IPR044135">
    <property type="entry name" value="Met-tRNA-FMT_C"/>
</dbReference>
<evidence type="ECO:0000313" key="16">
    <source>
        <dbReference type="Proteomes" id="UP000382436"/>
    </source>
</evidence>
<evidence type="ECO:0000259" key="7">
    <source>
        <dbReference type="Pfam" id="PF02911"/>
    </source>
</evidence>
<dbReference type="EMBL" id="AACSIE010000006">
    <property type="protein sequence ID" value="EAL9204899.1"/>
    <property type="molecule type" value="Genomic_DNA"/>
</dbReference>
<dbReference type="Proteomes" id="UP000411403">
    <property type="component" value="Unassembled WGS sequence"/>
</dbReference>
<dbReference type="SUPFAM" id="SSF50486">
    <property type="entry name" value="FMT C-terminal domain-like"/>
    <property type="match status" value="1"/>
</dbReference>
<dbReference type="GO" id="GO:0005829">
    <property type="term" value="C:cytosol"/>
    <property type="evidence" value="ECO:0007669"/>
    <property type="project" value="TreeGrafter"/>
</dbReference>
<dbReference type="EMBL" id="AACGUZ010000005">
    <property type="protein sequence ID" value="EAK5103432.1"/>
    <property type="molecule type" value="Genomic_DNA"/>
</dbReference>
<dbReference type="Proteomes" id="UP000361993">
    <property type="component" value="Unassembled WGS sequence"/>
</dbReference>
<dbReference type="EMBL" id="AACQHW010000007">
    <property type="protein sequence ID" value="EAL6851253.1"/>
    <property type="molecule type" value="Genomic_DNA"/>
</dbReference>
<dbReference type="Pfam" id="PF00551">
    <property type="entry name" value="Formyl_trans_N"/>
    <property type="match status" value="1"/>
</dbReference>
<dbReference type="InterPro" id="IPR002376">
    <property type="entry name" value="Formyl_transf_N"/>
</dbReference>
<dbReference type="CDD" id="cd08704">
    <property type="entry name" value="Met_tRNA_FMT_C"/>
    <property type="match status" value="1"/>
</dbReference>
<dbReference type="Proteomes" id="UP000409545">
    <property type="component" value="Unassembled WGS sequence"/>
</dbReference>
<keyword evidence="3 5" id="KW-0808">Transferase</keyword>
<evidence type="ECO:0000313" key="11">
    <source>
        <dbReference type="EMBL" id="EAK5103432.1"/>
    </source>
</evidence>
<dbReference type="InterPro" id="IPR005794">
    <property type="entry name" value="Fmt"/>
</dbReference>
<evidence type="ECO:0000313" key="17">
    <source>
        <dbReference type="Proteomes" id="UP000409545"/>
    </source>
</evidence>
<dbReference type="Pfam" id="PF02911">
    <property type="entry name" value="Formyl_trans_C"/>
    <property type="match status" value="1"/>
</dbReference>
<dbReference type="PANTHER" id="PTHR11138">
    <property type="entry name" value="METHIONYL-TRNA FORMYLTRANSFERASE"/>
    <property type="match status" value="1"/>
</dbReference>
<comment type="function">
    <text evidence="5">Attaches a formyl group to the free amino group of methionyl-tRNA(fMet). The formyl group appears to play a dual role in the initiator identity of N-formylmethionyl-tRNA by promoting its recognition by IF2 and preventing the misappropriation of this tRNA by the elongation apparatus.</text>
</comment>
<dbReference type="GO" id="GO:0004479">
    <property type="term" value="F:methionyl-tRNA formyltransferase activity"/>
    <property type="evidence" value="ECO:0007669"/>
    <property type="project" value="UniProtKB-UniRule"/>
</dbReference>
<organism evidence="12 14">
    <name type="scientific">Campylobacter coli</name>
    <dbReference type="NCBI Taxonomy" id="195"/>
    <lineage>
        <taxon>Bacteria</taxon>
        <taxon>Pseudomonadati</taxon>
        <taxon>Campylobacterota</taxon>
        <taxon>Epsilonproteobacteria</taxon>
        <taxon>Campylobacterales</taxon>
        <taxon>Campylobacteraceae</taxon>
        <taxon>Campylobacter</taxon>
    </lineage>
</organism>
<dbReference type="InterPro" id="IPR005793">
    <property type="entry name" value="Formyl_trans_C"/>
</dbReference>
<evidence type="ECO:0000259" key="6">
    <source>
        <dbReference type="Pfam" id="PF00551"/>
    </source>
</evidence>
<dbReference type="AlphaFoldDB" id="A0A3K4DD29"/>
<dbReference type="GeneID" id="66544900"/>
<evidence type="ECO:0000256" key="2">
    <source>
        <dbReference type="ARBA" id="ARBA00012261"/>
    </source>
</evidence>
<dbReference type="InterPro" id="IPR011034">
    <property type="entry name" value="Formyl_transferase-like_C_sf"/>
</dbReference>
<dbReference type="InterPro" id="IPR036477">
    <property type="entry name" value="Formyl_transf_N_sf"/>
</dbReference>
<evidence type="ECO:0000313" key="15">
    <source>
        <dbReference type="Proteomes" id="UP000361993"/>
    </source>
</evidence>
<dbReference type="EMBL" id="AACBVJ010000008">
    <property type="protein sequence ID" value="EAJ9197571.1"/>
    <property type="molecule type" value="Genomic_DNA"/>
</dbReference>
<evidence type="ECO:0000313" key="18">
    <source>
        <dbReference type="Proteomes" id="UP000411403"/>
    </source>
</evidence>
<dbReference type="InterPro" id="IPR041711">
    <property type="entry name" value="Met-tRNA-FMT_N"/>
</dbReference>
<comment type="similarity">
    <text evidence="1 5">Belongs to the Fmt family.</text>
</comment>
<reference evidence="9 16" key="2">
    <citation type="submission" date="2018-05" db="EMBL/GenBank/DDBJ databases">
        <authorList>
            <consortium name="PulseNet: The National Subtyping Network for Foodborne Disease Surveillance"/>
            <person name="Tarr C.L."/>
            <person name="Trees E."/>
            <person name="Katz L.S."/>
            <person name="Carleton-Romer H.A."/>
            <person name="Stroika S."/>
            <person name="Kucerova Z."/>
            <person name="Roache K.F."/>
            <person name="Sabol A.L."/>
            <person name="Besser J."/>
            <person name="Gerner-Smidt P."/>
        </authorList>
    </citation>
    <scope>NUCLEOTIDE SEQUENCE [LARGE SCALE GENOMIC DNA]</scope>
    <source>
        <strain evidence="9 16">PNUSAC001435</strain>
        <strain evidence="8 19">PNUSAC007828</strain>
    </source>
</reference>
<protein>
    <recommendedName>
        <fullName evidence="2 5">Methionyl-tRNA formyltransferase</fullName>
        <ecNumber evidence="2 5">2.1.2.9</ecNumber>
    </recommendedName>
</protein>
<keyword evidence="4 5" id="KW-0648">Protein biosynthesis</keyword>
<proteinExistence type="inferred from homology"/>
<evidence type="ECO:0000313" key="13">
    <source>
        <dbReference type="EMBL" id="EAL9204899.1"/>
    </source>
</evidence>
<dbReference type="CDD" id="cd08646">
    <property type="entry name" value="FMT_core_Met-tRNA-FMT_N"/>
    <property type="match status" value="1"/>
</dbReference>
<feature type="binding site" evidence="5">
    <location>
        <begin position="111"/>
        <end position="114"/>
    </location>
    <ligand>
        <name>(6S)-5,6,7,8-tetrahydrofolate</name>
        <dbReference type="ChEBI" id="CHEBI:57453"/>
    </ligand>
</feature>
<dbReference type="RefSeq" id="WP_002779405.1">
    <property type="nucleotide sequence ID" value="NZ_AANHVQ020000009.1"/>
</dbReference>
<name>A0A3K4DD29_CAMCO</name>
<feature type="domain" description="Formyl transferase N-terminal" evidence="6">
    <location>
        <begin position="2"/>
        <end position="161"/>
    </location>
</feature>
<evidence type="ECO:0000256" key="3">
    <source>
        <dbReference type="ARBA" id="ARBA00022679"/>
    </source>
</evidence>
<dbReference type="EMBL" id="AACDUL010000011">
    <property type="protein sequence ID" value="EAK1509891.1"/>
    <property type="molecule type" value="Genomic_DNA"/>
</dbReference>
<sequence length="305" mass="33902">MKKIIFMGTPSYATCILKALLEDENFELLALFTQPDKAVGRKQILTPSDTKAFLLQKAPQIPIFTPNSLKDESVIEQICALKPDFIVVAAYGKILPKAILDIAPCINLHASLLPKYRGASPIQSAILNADEKSGVCTMLMEEGLDTGAVLESVECDIRDKNVNEVFEILANLAAKLTLSTLLNYEKLLPKKQDESLATHCKKIKKEDGLVSLDNAREIYQKYLAFTPWPGVFLENGLKFIELELVDELKQNAKMGEILELEKESFLLACKQGILRIKKLQESGKKALDGRTYLNGKRLKSADSLC</sequence>
<evidence type="ECO:0000256" key="1">
    <source>
        <dbReference type="ARBA" id="ARBA00010699"/>
    </source>
</evidence>
<dbReference type="Proteomes" id="UP000382436">
    <property type="component" value="Unassembled WGS sequence"/>
</dbReference>
<feature type="domain" description="Formyl transferase C-terminal" evidence="7">
    <location>
        <begin position="202"/>
        <end position="297"/>
    </location>
</feature>
<dbReference type="NCBIfam" id="TIGR00460">
    <property type="entry name" value="fmt"/>
    <property type="match status" value="1"/>
</dbReference>
<evidence type="ECO:0000313" key="19">
    <source>
        <dbReference type="Proteomes" id="UP000576616"/>
    </source>
</evidence>
<evidence type="ECO:0000256" key="4">
    <source>
        <dbReference type="ARBA" id="ARBA00022917"/>
    </source>
</evidence>